<accession>A0A0C2NHU1</accession>
<evidence type="ECO:0000313" key="3">
    <source>
        <dbReference type="Proteomes" id="UP000031668"/>
    </source>
</evidence>
<name>A0A0C2NHU1_THEKT</name>
<organism evidence="2 3">
    <name type="scientific">Thelohanellus kitauei</name>
    <name type="common">Myxosporean</name>
    <dbReference type="NCBI Taxonomy" id="669202"/>
    <lineage>
        <taxon>Eukaryota</taxon>
        <taxon>Metazoa</taxon>
        <taxon>Cnidaria</taxon>
        <taxon>Myxozoa</taxon>
        <taxon>Myxosporea</taxon>
        <taxon>Bivalvulida</taxon>
        <taxon>Platysporina</taxon>
        <taxon>Myxobolidae</taxon>
        <taxon>Thelohanellus</taxon>
    </lineage>
</organism>
<keyword evidence="1" id="KW-0732">Signal</keyword>
<keyword evidence="3" id="KW-1185">Reference proteome</keyword>
<comment type="caution">
    <text evidence="2">The sequence shown here is derived from an EMBL/GenBank/DDBJ whole genome shotgun (WGS) entry which is preliminary data.</text>
</comment>
<protein>
    <submittedName>
        <fullName evidence="2">Uncharacterized protein</fullName>
    </submittedName>
</protein>
<feature type="signal peptide" evidence="1">
    <location>
        <begin position="1"/>
        <end position="18"/>
    </location>
</feature>
<dbReference type="Proteomes" id="UP000031668">
    <property type="component" value="Unassembled WGS sequence"/>
</dbReference>
<proteinExistence type="predicted"/>
<evidence type="ECO:0000256" key="1">
    <source>
        <dbReference type="SAM" id="SignalP"/>
    </source>
</evidence>
<reference evidence="2 3" key="1">
    <citation type="journal article" date="2014" name="Genome Biol. Evol.">
        <title>The genome of the myxosporean Thelohanellus kitauei shows adaptations to nutrient acquisition within its fish host.</title>
        <authorList>
            <person name="Yang Y."/>
            <person name="Xiong J."/>
            <person name="Zhou Z."/>
            <person name="Huo F."/>
            <person name="Miao W."/>
            <person name="Ran C."/>
            <person name="Liu Y."/>
            <person name="Zhang J."/>
            <person name="Feng J."/>
            <person name="Wang M."/>
            <person name="Wang M."/>
            <person name="Wang L."/>
            <person name="Yao B."/>
        </authorList>
    </citation>
    <scope>NUCLEOTIDE SEQUENCE [LARGE SCALE GENOMIC DNA]</scope>
    <source>
        <strain evidence="2">Wuqing</strain>
    </source>
</reference>
<evidence type="ECO:0000313" key="2">
    <source>
        <dbReference type="EMBL" id="KII73582.1"/>
    </source>
</evidence>
<gene>
    <name evidence="2" type="ORF">RF11_11558</name>
</gene>
<dbReference type="AlphaFoldDB" id="A0A0C2NHU1"/>
<feature type="chain" id="PRO_5002165072" evidence="1">
    <location>
        <begin position="19"/>
        <end position="174"/>
    </location>
</feature>
<sequence length="174" mass="20065">MNNILILVVSVFIHIGSSIKFHFTLHDYDVSVDLVAYFNASFTSEAKSGKVEYHLFTETMKWGSVMADKRFVIVTGKSKDKLPGNSLTIQLTYGYYPDKGFKIPEILLEFDPSFERKMIVGGLRPKLLFVPMPFYTTDLSDDFFTLDKADLIEISYYIPRLSVNFSRKQNKYKL</sequence>
<dbReference type="EMBL" id="JWZT01000764">
    <property type="protein sequence ID" value="KII73582.1"/>
    <property type="molecule type" value="Genomic_DNA"/>
</dbReference>